<feature type="transmembrane region" description="Helical" evidence="3">
    <location>
        <begin position="53"/>
        <end position="73"/>
    </location>
</feature>
<dbReference type="InterPro" id="IPR000462">
    <property type="entry name" value="CDP-OH_P_trans"/>
</dbReference>
<evidence type="ECO:0000313" key="4">
    <source>
        <dbReference type="EMBL" id="MPN63331.1"/>
    </source>
</evidence>
<keyword evidence="3" id="KW-1133">Transmembrane helix</keyword>
<organism evidence="4">
    <name type="scientific">bioreactor metagenome</name>
    <dbReference type="NCBI Taxonomy" id="1076179"/>
    <lineage>
        <taxon>unclassified sequences</taxon>
        <taxon>metagenomes</taxon>
        <taxon>ecological metagenomes</taxon>
    </lineage>
</organism>
<keyword evidence="3" id="KW-0472">Membrane</keyword>
<dbReference type="GO" id="GO:0008654">
    <property type="term" value="P:phospholipid biosynthetic process"/>
    <property type="evidence" value="ECO:0007669"/>
    <property type="project" value="InterPro"/>
</dbReference>
<keyword evidence="3" id="KW-0812">Transmembrane</keyword>
<comment type="similarity">
    <text evidence="1">Belongs to the CDP-alcohol phosphatidyltransferase class-I family.</text>
</comment>
<protein>
    <submittedName>
        <fullName evidence="4">CDP-diacylglycerol--glycerol-3-phosphate 3-phosphatidyltransferase</fullName>
        <ecNumber evidence="4">2.7.8.5</ecNumber>
    </submittedName>
</protein>
<evidence type="ECO:0000256" key="2">
    <source>
        <dbReference type="ARBA" id="ARBA00022679"/>
    </source>
</evidence>
<dbReference type="PROSITE" id="PS00379">
    <property type="entry name" value="CDP_ALCOHOL_P_TRANSF"/>
    <property type="match status" value="1"/>
</dbReference>
<sequence length="158" mass="17614">MFLGASLTDFLDGKIARKHHLVTDFGKLMDPLADKLMCVTVLFSFGFSGTIQWVPAIVVTVKEFLMLTGGFYLLKRGIVVPSQMIGKVAQWLFITALCLGFFHDFFADWILPLDVVLLWAAVIMALLALVFYAVNVSRTVKAMEREKAALTIRGKPEV</sequence>
<comment type="caution">
    <text evidence="4">The sequence shown here is derived from an EMBL/GenBank/DDBJ whole genome shotgun (WGS) entry which is preliminary data.</text>
</comment>
<dbReference type="PIRSF" id="PIRSF000847">
    <property type="entry name" value="Phos_ph_gly_syn"/>
    <property type="match status" value="1"/>
</dbReference>
<name>A0A645JI92_9ZZZZ</name>
<dbReference type="AlphaFoldDB" id="A0A645JI92"/>
<dbReference type="EMBL" id="VSSQ01142578">
    <property type="protein sequence ID" value="MPN63331.1"/>
    <property type="molecule type" value="Genomic_DNA"/>
</dbReference>
<evidence type="ECO:0000256" key="3">
    <source>
        <dbReference type="SAM" id="Phobius"/>
    </source>
</evidence>
<dbReference type="InterPro" id="IPR048254">
    <property type="entry name" value="CDP_ALCOHOL_P_TRANSF_CS"/>
</dbReference>
<feature type="transmembrane region" description="Helical" evidence="3">
    <location>
        <begin position="109"/>
        <end position="134"/>
    </location>
</feature>
<feature type="transmembrane region" description="Helical" evidence="3">
    <location>
        <begin position="85"/>
        <end position="103"/>
    </location>
</feature>
<dbReference type="InterPro" id="IPR043130">
    <property type="entry name" value="CDP-OH_PTrfase_TM_dom"/>
</dbReference>
<dbReference type="GO" id="GO:0016020">
    <property type="term" value="C:membrane"/>
    <property type="evidence" value="ECO:0007669"/>
    <property type="project" value="InterPro"/>
</dbReference>
<reference evidence="4" key="1">
    <citation type="submission" date="2019-08" db="EMBL/GenBank/DDBJ databases">
        <authorList>
            <person name="Kucharzyk K."/>
            <person name="Murdoch R.W."/>
            <person name="Higgins S."/>
            <person name="Loffler F."/>
        </authorList>
    </citation>
    <scope>NUCLEOTIDE SEQUENCE</scope>
</reference>
<accession>A0A645JI92</accession>
<proteinExistence type="inferred from homology"/>
<dbReference type="Gene3D" id="1.20.120.1760">
    <property type="match status" value="1"/>
</dbReference>
<keyword evidence="2 4" id="KW-0808">Transferase</keyword>
<dbReference type="InterPro" id="IPR004570">
    <property type="entry name" value="Phosphatidylglycerol_P_synth"/>
</dbReference>
<dbReference type="Pfam" id="PF01066">
    <property type="entry name" value="CDP-OH_P_transf"/>
    <property type="match status" value="1"/>
</dbReference>
<gene>
    <name evidence="4" type="primary">pgsA_49</name>
    <name evidence="4" type="ORF">SDC9_211089</name>
</gene>
<dbReference type="GO" id="GO:0008444">
    <property type="term" value="F:CDP-diacylglycerol-glycerol-3-phosphate 3-phosphatidyltransferase activity"/>
    <property type="evidence" value="ECO:0007669"/>
    <property type="project" value="UniProtKB-EC"/>
</dbReference>
<evidence type="ECO:0000256" key="1">
    <source>
        <dbReference type="ARBA" id="ARBA00010441"/>
    </source>
</evidence>
<dbReference type="EC" id="2.7.8.5" evidence="4"/>